<dbReference type="Proteomes" id="UP000673691">
    <property type="component" value="Unassembled WGS sequence"/>
</dbReference>
<dbReference type="EMBL" id="JAEFCI010007701">
    <property type="protein sequence ID" value="KAG5458928.1"/>
    <property type="molecule type" value="Genomic_DNA"/>
</dbReference>
<comment type="caution">
    <text evidence="2">The sequence shown here is derived from an EMBL/GenBank/DDBJ whole genome shotgun (WGS) entry which is preliminary data.</text>
</comment>
<name>A0A8H7ZTV5_9FUNG</name>
<gene>
    <name evidence="2" type="ORF">BJ554DRAFT_760</name>
</gene>
<keyword evidence="3" id="KW-1185">Reference proteome</keyword>
<reference evidence="2 3" key="1">
    <citation type="journal article" name="Sci. Rep.">
        <title>Genome-scale phylogenetic analyses confirm Olpidium as the closest living zoosporic fungus to the non-flagellated, terrestrial fungi.</title>
        <authorList>
            <person name="Chang Y."/>
            <person name="Rochon D."/>
            <person name="Sekimoto S."/>
            <person name="Wang Y."/>
            <person name="Chovatia M."/>
            <person name="Sandor L."/>
            <person name="Salamov A."/>
            <person name="Grigoriev I.V."/>
            <person name="Stajich J.E."/>
            <person name="Spatafora J.W."/>
        </authorList>
    </citation>
    <scope>NUCLEOTIDE SEQUENCE [LARGE SCALE GENOMIC DNA]</scope>
    <source>
        <strain evidence="2">S191</strain>
    </source>
</reference>
<evidence type="ECO:0000313" key="2">
    <source>
        <dbReference type="EMBL" id="KAG5458928.1"/>
    </source>
</evidence>
<organism evidence="2 3">
    <name type="scientific">Olpidium bornovanus</name>
    <dbReference type="NCBI Taxonomy" id="278681"/>
    <lineage>
        <taxon>Eukaryota</taxon>
        <taxon>Fungi</taxon>
        <taxon>Fungi incertae sedis</taxon>
        <taxon>Olpidiomycota</taxon>
        <taxon>Olpidiomycotina</taxon>
        <taxon>Olpidiomycetes</taxon>
        <taxon>Olpidiales</taxon>
        <taxon>Olpidiaceae</taxon>
        <taxon>Olpidium</taxon>
    </lineage>
</organism>
<feature type="region of interest" description="Disordered" evidence="1">
    <location>
        <begin position="60"/>
        <end position="88"/>
    </location>
</feature>
<evidence type="ECO:0000256" key="1">
    <source>
        <dbReference type="SAM" id="MobiDB-lite"/>
    </source>
</evidence>
<proteinExistence type="predicted"/>
<evidence type="ECO:0000313" key="3">
    <source>
        <dbReference type="Proteomes" id="UP000673691"/>
    </source>
</evidence>
<dbReference type="OrthoDB" id="444848at2759"/>
<feature type="compositionally biased region" description="Acidic residues" evidence="1">
    <location>
        <begin position="66"/>
        <end position="81"/>
    </location>
</feature>
<dbReference type="AlphaFoldDB" id="A0A8H7ZTV5"/>
<protein>
    <submittedName>
        <fullName evidence="2">Uncharacterized protein</fullName>
    </submittedName>
</protein>
<accession>A0A8H7ZTV5</accession>
<sequence length="88" mass="10337">MGLKRKLLPRWFGPYVVDDVNRDARTYVLRELDGTPLKTQYLGTRVRLFCRRTGEMRTESTQLEAELSEEGELGRDEEETDLCSRMHD</sequence>